<dbReference type="PANTHER" id="PTHR23282">
    <property type="entry name" value="APICAL ENDOSOMAL GLYCOPROTEIN PRECURSOR"/>
    <property type="match status" value="1"/>
</dbReference>
<feature type="domain" description="MAM" evidence="4">
    <location>
        <begin position="52"/>
        <end position="101"/>
    </location>
</feature>
<dbReference type="PANTHER" id="PTHR23282:SF145">
    <property type="entry name" value="APICAL ENDOSOMAL GLYCOPROTEIN ISOFORM X1"/>
    <property type="match status" value="1"/>
</dbReference>
<feature type="signal peptide" evidence="3">
    <location>
        <begin position="1"/>
        <end position="20"/>
    </location>
</feature>
<dbReference type="PROSITE" id="PS50060">
    <property type="entry name" value="MAM_2"/>
    <property type="match status" value="5"/>
</dbReference>
<keyword evidence="1 2" id="KW-1015">Disulfide bond</keyword>
<dbReference type="AlphaFoldDB" id="Q4T1D3"/>
<dbReference type="KEGG" id="tng:GSTEN00008881G001"/>
<dbReference type="InterPro" id="IPR000998">
    <property type="entry name" value="MAM_dom"/>
</dbReference>
<dbReference type="SUPFAM" id="SSF49899">
    <property type="entry name" value="Concanavalin A-like lectins/glucanases"/>
    <property type="match status" value="4"/>
</dbReference>
<dbReference type="Gene3D" id="2.60.120.200">
    <property type="match status" value="7"/>
</dbReference>
<name>Q4T1D3_TETNG</name>
<reference evidence="5" key="1">
    <citation type="journal article" date="2004" name="Nature">
        <title>Genome duplication in the teleost fish Tetraodon nigroviridis reveals the early vertebrate proto-karyotype.</title>
        <authorList>
            <person name="Jaillon O."/>
            <person name="Aury J.-M."/>
            <person name="Brunet F."/>
            <person name="Petit J.-L."/>
            <person name="Stange-Thomann N."/>
            <person name="Mauceli E."/>
            <person name="Bouneau L."/>
            <person name="Fischer C."/>
            <person name="Ozouf-Costaz C."/>
            <person name="Bernot A."/>
            <person name="Nicaud S."/>
            <person name="Jaffe D."/>
            <person name="Fisher S."/>
            <person name="Lutfalla G."/>
            <person name="Dossat C."/>
            <person name="Segurens B."/>
            <person name="Dasilva C."/>
            <person name="Salanoubat M."/>
            <person name="Levy M."/>
            <person name="Boudet N."/>
            <person name="Castellano S."/>
            <person name="Anthouard V."/>
            <person name="Jubin C."/>
            <person name="Castelli V."/>
            <person name="Katinka M."/>
            <person name="Vacherie B."/>
            <person name="Biemont C."/>
            <person name="Skalli Z."/>
            <person name="Cattolico L."/>
            <person name="Poulain J."/>
            <person name="De Berardinis V."/>
            <person name="Cruaud C."/>
            <person name="Duprat S."/>
            <person name="Brottier P."/>
            <person name="Coutanceau J.-P."/>
            <person name="Gouzy J."/>
            <person name="Parra G."/>
            <person name="Lardier G."/>
            <person name="Chapple C."/>
            <person name="McKernan K.J."/>
            <person name="McEwan P."/>
            <person name="Bosak S."/>
            <person name="Kellis M."/>
            <person name="Volff J.-N."/>
            <person name="Guigo R."/>
            <person name="Zody M.C."/>
            <person name="Mesirov J."/>
            <person name="Lindblad-Toh K."/>
            <person name="Birren B."/>
            <person name="Nusbaum C."/>
            <person name="Kahn D."/>
            <person name="Robinson-Rechavi M."/>
            <person name="Laudet V."/>
            <person name="Schachter V."/>
            <person name="Quetier F."/>
            <person name="Saurin W."/>
            <person name="Scarpelli C."/>
            <person name="Wincker P."/>
            <person name="Lander E.S."/>
            <person name="Weissenbach J."/>
            <person name="Roest Crollius H."/>
        </authorList>
    </citation>
    <scope>NUCLEOTIDE SEQUENCE [LARGE SCALE GENOMIC DNA]</scope>
</reference>
<feature type="disulfide bond" evidence="2">
    <location>
        <begin position="191"/>
        <end position="209"/>
    </location>
</feature>
<comment type="caution">
    <text evidence="2">Lacks conserved residue(s) required for the propagation of feature annotation.</text>
</comment>
<dbReference type="InterPro" id="IPR013320">
    <property type="entry name" value="ConA-like_dom_sf"/>
</dbReference>
<evidence type="ECO:0000259" key="4">
    <source>
        <dbReference type="PROSITE" id="PS50060"/>
    </source>
</evidence>
<dbReference type="InterPro" id="IPR023415">
    <property type="entry name" value="LDLR_class-A_CS"/>
</dbReference>
<evidence type="ECO:0000256" key="2">
    <source>
        <dbReference type="PROSITE-ProRule" id="PRU00124"/>
    </source>
</evidence>
<dbReference type="PRINTS" id="PR00261">
    <property type="entry name" value="LDLRECEPTOR"/>
</dbReference>
<dbReference type="SUPFAM" id="SSF57424">
    <property type="entry name" value="LDL receptor-like module"/>
    <property type="match status" value="1"/>
</dbReference>
<dbReference type="PROSITE" id="PS50068">
    <property type="entry name" value="LDLRA_2"/>
    <property type="match status" value="1"/>
</dbReference>
<feature type="disulfide bond" evidence="2">
    <location>
        <begin position="203"/>
        <end position="218"/>
    </location>
</feature>
<feature type="domain" description="MAM" evidence="4">
    <location>
        <begin position="602"/>
        <end position="753"/>
    </location>
</feature>
<gene>
    <name evidence="5" type="ORF">GSTENG00008881001</name>
</gene>
<dbReference type="InterPro" id="IPR002172">
    <property type="entry name" value="LDrepeatLR_classA_rpt"/>
</dbReference>
<dbReference type="Gene3D" id="4.10.400.10">
    <property type="entry name" value="Low-density Lipoprotein Receptor"/>
    <property type="match status" value="1"/>
</dbReference>
<dbReference type="EMBL" id="CAAE01010662">
    <property type="protein sequence ID" value="CAF93299.1"/>
    <property type="molecule type" value="Genomic_DNA"/>
</dbReference>
<evidence type="ECO:0000256" key="3">
    <source>
        <dbReference type="SAM" id="SignalP"/>
    </source>
</evidence>
<feature type="domain" description="MAM" evidence="4">
    <location>
        <begin position="124"/>
        <end position="177"/>
    </location>
</feature>
<proteinExistence type="predicted"/>
<evidence type="ECO:0000313" key="5">
    <source>
        <dbReference type="EMBL" id="CAF93299.1"/>
    </source>
</evidence>
<dbReference type="InterPro" id="IPR051560">
    <property type="entry name" value="MAM_domain-containing"/>
</dbReference>
<dbReference type="SMART" id="SM00137">
    <property type="entry name" value="MAM"/>
    <property type="match status" value="3"/>
</dbReference>
<feature type="domain" description="MAM" evidence="4">
    <location>
        <begin position="220"/>
        <end position="362"/>
    </location>
</feature>
<dbReference type="GO" id="GO:0016020">
    <property type="term" value="C:membrane"/>
    <property type="evidence" value="ECO:0007669"/>
    <property type="project" value="InterPro"/>
</dbReference>
<dbReference type="Pfam" id="PF00057">
    <property type="entry name" value="Ldl_recept_a"/>
    <property type="match status" value="1"/>
</dbReference>
<feature type="chain" id="PRO_5004244543" evidence="3">
    <location>
        <begin position="21"/>
        <end position="846"/>
    </location>
</feature>
<keyword evidence="3" id="KW-0732">Signal</keyword>
<accession>Q4T1D3</accession>
<dbReference type="PROSITE" id="PS01209">
    <property type="entry name" value="LDLRA_1"/>
    <property type="match status" value="1"/>
</dbReference>
<protein>
    <submittedName>
        <fullName evidence="5">Chromosome undetermined SCAF10662, whole genome shotgun sequence</fullName>
    </submittedName>
</protein>
<organism evidence="5">
    <name type="scientific">Tetraodon nigroviridis</name>
    <name type="common">Spotted green pufferfish</name>
    <name type="synonym">Chelonodon nigroviridis</name>
    <dbReference type="NCBI Taxonomy" id="99883"/>
    <lineage>
        <taxon>Eukaryota</taxon>
        <taxon>Metazoa</taxon>
        <taxon>Chordata</taxon>
        <taxon>Craniata</taxon>
        <taxon>Vertebrata</taxon>
        <taxon>Euteleostomi</taxon>
        <taxon>Actinopterygii</taxon>
        <taxon>Neopterygii</taxon>
        <taxon>Teleostei</taxon>
        <taxon>Neoteleostei</taxon>
        <taxon>Acanthomorphata</taxon>
        <taxon>Eupercaria</taxon>
        <taxon>Tetraodontiformes</taxon>
        <taxon>Tetradontoidea</taxon>
        <taxon>Tetraodontidae</taxon>
        <taxon>Tetraodon</taxon>
    </lineage>
</organism>
<dbReference type="CDD" id="cd06263">
    <property type="entry name" value="MAM"/>
    <property type="match status" value="1"/>
</dbReference>
<feature type="domain" description="MAM" evidence="4">
    <location>
        <begin position="481"/>
        <end position="600"/>
    </location>
</feature>
<evidence type="ECO:0000256" key="1">
    <source>
        <dbReference type="ARBA" id="ARBA00023157"/>
    </source>
</evidence>
<dbReference type="InterPro" id="IPR036055">
    <property type="entry name" value="LDL_receptor-like_sf"/>
</dbReference>
<dbReference type="CDD" id="cd00112">
    <property type="entry name" value="LDLa"/>
    <property type="match status" value="1"/>
</dbReference>
<dbReference type="SMART" id="SM00192">
    <property type="entry name" value="LDLa"/>
    <property type="match status" value="2"/>
</dbReference>
<sequence>MMRCRDSALVLLLALRLVFAFSSPDLGKKCNFLCDAPDCSDENDCGYSGKDFRCDFEDAGMCGWKDASLNAAVYSWERRQRGETLPDSGPSSDYTTGTATGPTGLGSTPLWASVVHQDSQEAVVWRPEATSVRSWREGTVFLSRIPSAFQILFHSHRSRGQRGDVAIDQLEFLDCALPLPSPGEECAVVRCNNGACVEERQVCDGTDDCGDGTDELDCGASCDFEEGLCEWNLASLSLLKWVRTSQKNISLSDPLKGPGRDHSTNSVTGSTKEAQRGFFCVQMVMYTHQFGPRSGGLTVLVADGEIYPVWERGGALGDLWVKAELEIVTSSDFHILIMAAIRDFAYGGVAIDSIRLSPDCRKSSANAPLSKFPRPPKDPCTEADKMCDFTPDCQQEEDEAKCGDFSYPEGSSGWTDTSIGSQGWDLYKNSTTKEEYLHVVNAPGQQLTGAQTRTPLLGPTGPACTLSFDFALTGDLNHIGLSCNFEDNLCGWYQDNSDNFDWTLFNGMDHTIGIESCLSFFYKLYGPNTGALNVKLTDTLHFEKLLWTRSGAHCNLWHEAHCPVPAQITPFQLIFEVVRSGFDGRVAIDDVSFVGRKCTVPRMCSFEEQLCGFTTSGWHRRNGRTSAAIGPETDHTLETPVGSLTLYLTFLNGRRVKIFSNSLNQGDTWRHGSGNISSGLQDWQLEFEVTGAGGEESYIAVDDIVLSAHPCQAQGHFLFLPSSNRTASNGNAYLLSPHLPPTKGTCLKFWAFMPHSCRCQCSIIILTFTILGFSPERNLIGRSIPDVKKKKPCSLSINTANSKLKVWTITEGQSNEVMEINKVGALWKHFEINIVSPQEYQVRPRF</sequence>
<dbReference type="Pfam" id="PF00629">
    <property type="entry name" value="MAM"/>
    <property type="match status" value="4"/>
</dbReference>
<reference evidence="5" key="2">
    <citation type="submission" date="2004-02" db="EMBL/GenBank/DDBJ databases">
        <authorList>
            <consortium name="Genoscope"/>
            <consortium name="Whitehead Institute Centre for Genome Research"/>
        </authorList>
    </citation>
    <scope>NUCLEOTIDE SEQUENCE</scope>
</reference>
<dbReference type="OrthoDB" id="8847287at2759"/>